<dbReference type="EMBL" id="CP001696">
    <property type="protein sequence ID" value="ACV25281.1"/>
    <property type="molecule type" value="Genomic_DNA"/>
</dbReference>
<proteinExistence type="predicted"/>
<dbReference type="OrthoDB" id="25344at2157"/>
<dbReference type="KEGG" id="mfe:Mefer_1478"/>
<evidence type="ECO:0000313" key="3">
    <source>
        <dbReference type="Proteomes" id="UP000001495"/>
    </source>
</evidence>
<feature type="domain" description="Endonuclease GajA/Old nuclease/RecF-like AAA" evidence="1">
    <location>
        <begin position="1"/>
        <end position="260"/>
    </location>
</feature>
<protein>
    <recommendedName>
        <fullName evidence="1">Endonuclease GajA/Old nuclease/RecF-like AAA domain-containing protein</fullName>
    </recommendedName>
</protein>
<dbReference type="InterPro" id="IPR051396">
    <property type="entry name" value="Bact_Antivir_Def_Nuclease"/>
</dbReference>
<accession>C7P5A3</accession>
<dbReference type="Proteomes" id="UP000001495">
    <property type="component" value="Chromosome"/>
</dbReference>
<dbReference type="STRING" id="573064.Mefer_1478"/>
<dbReference type="SUPFAM" id="SSF52540">
    <property type="entry name" value="P-loop containing nucleoside triphosphate hydrolases"/>
    <property type="match status" value="1"/>
</dbReference>
<dbReference type="eggNOG" id="arCOG03235">
    <property type="taxonomic scope" value="Archaea"/>
</dbReference>
<dbReference type="RefSeq" id="WP_015792014.1">
    <property type="nucleotide sequence ID" value="NC_013156.1"/>
</dbReference>
<dbReference type="PANTHER" id="PTHR43581">
    <property type="entry name" value="ATP/GTP PHOSPHATASE"/>
    <property type="match status" value="1"/>
</dbReference>
<keyword evidence="3" id="KW-1185">Reference proteome</keyword>
<evidence type="ECO:0000259" key="1">
    <source>
        <dbReference type="Pfam" id="PF13175"/>
    </source>
</evidence>
<dbReference type="PANTHER" id="PTHR43581:SF4">
    <property type="entry name" value="ATP_GTP PHOSPHATASE"/>
    <property type="match status" value="1"/>
</dbReference>
<evidence type="ECO:0000313" key="2">
    <source>
        <dbReference type="EMBL" id="ACV25281.1"/>
    </source>
</evidence>
<dbReference type="GeneID" id="8366184"/>
<dbReference type="Pfam" id="PF13175">
    <property type="entry name" value="AAA_15"/>
    <property type="match status" value="1"/>
</dbReference>
<reference evidence="2" key="1">
    <citation type="submission" date="2009-08" db="EMBL/GenBank/DDBJ databases">
        <title>Complete sequence of chromosome of Methanocaldococcus fervens AG86.</title>
        <authorList>
            <consortium name="US DOE Joint Genome Institute"/>
            <person name="Lucas S."/>
            <person name="Copeland A."/>
            <person name="Lapidus A."/>
            <person name="Glavina del Rio T."/>
            <person name="Tice H."/>
            <person name="Bruce D."/>
            <person name="Goodwin L."/>
            <person name="Pitluck S."/>
            <person name="Chertkov O."/>
            <person name="Detter J.C."/>
            <person name="Han C."/>
            <person name="Tapia R."/>
            <person name="Larimer F."/>
            <person name="Land M."/>
            <person name="Hauser L."/>
            <person name="Kyrpides N."/>
            <person name="Ovchinnikova G."/>
            <person name="Lupa-Sieprawska M."/>
            <person name="Whitman W.B."/>
        </authorList>
    </citation>
    <scope>NUCLEOTIDE SEQUENCE [LARGE SCALE GENOMIC DNA]</scope>
    <source>
        <strain evidence="2">AG86</strain>
    </source>
</reference>
<dbReference type="InterPro" id="IPR041685">
    <property type="entry name" value="AAA_GajA/Old/RecF-like"/>
</dbReference>
<name>C7P5A3_METFA</name>
<dbReference type="HOGENOM" id="CLU_367870_0_0_2"/>
<dbReference type="AlphaFoldDB" id="C7P5A3"/>
<gene>
    <name evidence="2" type="ordered locus">Mefer_1478</name>
</gene>
<organism evidence="2 3">
    <name type="scientific">Methanocaldococcus fervens (strain DSM 4213 / JCM 15782 / AG86)</name>
    <name type="common">Methanococcus fervens</name>
    <dbReference type="NCBI Taxonomy" id="573064"/>
    <lineage>
        <taxon>Archaea</taxon>
        <taxon>Methanobacteriati</taxon>
        <taxon>Methanobacteriota</taxon>
        <taxon>Methanomada group</taxon>
        <taxon>Methanococci</taxon>
        <taxon>Methanococcales</taxon>
        <taxon>Methanocaldococcaceae</taxon>
        <taxon>Methanocaldococcus</taxon>
    </lineage>
</organism>
<dbReference type="Gene3D" id="3.40.50.300">
    <property type="entry name" value="P-loop containing nucleotide triphosphate hydrolases"/>
    <property type="match status" value="2"/>
</dbReference>
<dbReference type="InterPro" id="IPR027417">
    <property type="entry name" value="P-loop_NTPase"/>
</dbReference>
<sequence>MKIRSIHAKNLFSFDDFKITFDDRNIITIFGSNNVGKTNLFRVLKLLKNIINRKISPIDLEVLLHEKNKKMAEINVEVLFDECDKEIISKFLRIFFKVNSPEIINLCNHLKLNVMSNIANYFSEGIYVWECSEVSCREPYFILKLKNLEEDIEKIMNYLIKYELDKITPDLIDHSEILHDLNRNVETIKLINDLKGIIVSSINAMLSTYKESNRIYFNTLIDGEENITQIIGDNYNLIKEFRENLDIYVDFIKKLNMDEKILTVFIILLSLNELLINKMSINIDKVLEYVKENPWDTEVVGYLKEIFEFCKINSNDIKEISLNTLLLKIYEDNIITYEYDSFDEMKLGLSDPKFAGLFKCLLENRTIEGSDNPYLLYPLKNWISNYLFCLKNNTNLKLRKKYMEIKAMFEYIFEDENLTFDVILVENRPEITVYSGEFEIPIDMVGLSIKKILEILTLIFGYEGKVILLDTPFANLHPKYQKKLIKILKNKNIKSQIFVIIYSHHFIDEANINNTFRFYIKDGEKSTKFIRIRDVMEKLEKTYGKKYILDTYIKKIFLSDISILISSNIDVAISDLAGLPESPIDEYVVEVIRLKDTKAYIKYLSLLEFTKIPYILMLSEWEVYSLYEREVLKEHDGIKIRYKLMDEGKYQKEMENYIKFFEDRAPFWLSKEEFNAVIKEFVETMENYRRKLKTKGYATLTTYEEVIGYCINPLKERLNDIIRKKLFIYTYPKHADSELRLKEFKEFFEYFVKHHKL</sequence>